<dbReference type="PANTHER" id="PTHR10083">
    <property type="entry name" value="KUNITZ-TYPE PROTEASE INHIBITOR-RELATED"/>
    <property type="match status" value="1"/>
</dbReference>
<dbReference type="PROSITE" id="PS50279">
    <property type="entry name" value="BPTI_KUNITZ_2"/>
    <property type="match status" value="1"/>
</dbReference>
<dbReference type="InterPro" id="IPR020901">
    <property type="entry name" value="Prtase_inh_Kunz-CS"/>
</dbReference>
<evidence type="ECO:0000259" key="5">
    <source>
        <dbReference type="PROSITE" id="PS50279"/>
    </source>
</evidence>
<dbReference type="Proteomes" id="UP000001819">
    <property type="component" value="Chromosome 4"/>
</dbReference>
<gene>
    <name evidence="7" type="primary">LOC6903054</name>
</gene>
<dbReference type="GO" id="GO:0005615">
    <property type="term" value="C:extracellular space"/>
    <property type="evidence" value="ECO:0007669"/>
    <property type="project" value="TreeGrafter"/>
</dbReference>
<dbReference type="SUPFAM" id="SSF57362">
    <property type="entry name" value="BPTI-like"/>
    <property type="match status" value="1"/>
</dbReference>
<proteinExistence type="predicted"/>
<dbReference type="Gene3D" id="4.10.410.10">
    <property type="entry name" value="Pancreatic trypsin inhibitor Kunitz domain"/>
    <property type="match status" value="1"/>
</dbReference>
<evidence type="ECO:0000256" key="4">
    <source>
        <dbReference type="SAM" id="SignalP"/>
    </source>
</evidence>
<name>A0A6I8UXQ1_DROPS</name>
<dbReference type="FunFam" id="4.10.410.10:FF:000020">
    <property type="entry name" value="Collagen, type VI, alpha 3"/>
    <property type="match status" value="1"/>
</dbReference>
<dbReference type="AlphaFoldDB" id="A0A6I8UXQ1"/>
<evidence type="ECO:0000256" key="2">
    <source>
        <dbReference type="ARBA" id="ARBA00022900"/>
    </source>
</evidence>
<dbReference type="InParanoid" id="A0A6I8UXQ1"/>
<dbReference type="RefSeq" id="XP_002132778.2">
    <property type="nucleotide sequence ID" value="XM_002132742.3"/>
</dbReference>
<keyword evidence="6" id="KW-1185">Reference proteome</keyword>
<dbReference type="PANTHER" id="PTHR10083:SF374">
    <property type="entry name" value="BPTI_KUNITZ INHIBITOR DOMAIN-CONTAINING PROTEIN"/>
    <property type="match status" value="1"/>
</dbReference>
<reference evidence="7" key="1">
    <citation type="submission" date="2025-08" db="UniProtKB">
        <authorList>
            <consortium name="RefSeq"/>
        </authorList>
    </citation>
    <scope>IDENTIFICATION</scope>
    <source>
        <strain evidence="7">MV-25-SWS-2005</strain>
        <tissue evidence="7">Whole body</tissue>
    </source>
</reference>
<feature type="signal peptide" evidence="4">
    <location>
        <begin position="1"/>
        <end position="21"/>
    </location>
</feature>
<feature type="domain" description="BPTI/Kunitz inhibitor" evidence="5">
    <location>
        <begin position="24"/>
        <end position="75"/>
    </location>
</feature>
<evidence type="ECO:0000313" key="6">
    <source>
        <dbReference type="Proteomes" id="UP000001819"/>
    </source>
</evidence>
<feature type="chain" id="PRO_5026048162" evidence="4">
    <location>
        <begin position="22"/>
        <end position="79"/>
    </location>
</feature>
<sequence>MKLLLLFWMLCGACAVNVAEAEPCDQPPGVKGVCRMVLPRYTYKKAENECETFFYGGCNGNENRFETLEECTKTCVKPA</sequence>
<organism evidence="6 7">
    <name type="scientific">Drosophila pseudoobscura pseudoobscura</name>
    <name type="common">Fruit fly</name>
    <dbReference type="NCBI Taxonomy" id="46245"/>
    <lineage>
        <taxon>Eukaryota</taxon>
        <taxon>Metazoa</taxon>
        <taxon>Ecdysozoa</taxon>
        <taxon>Arthropoda</taxon>
        <taxon>Hexapoda</taxon>
        <taxon>Insecta</taxon>
        <taxon>Pterygota</taxon>
        <taxon>Neoptera</taxon>
        <taxon>Endopterygota</taxon>
        <taxon>Diptera</taxon>
        <taxon>Brachycera</taxon>
        <taxon>Muscomorpha</taxon>
        <taxon>Ephydroidea</taxon>
        <taxon>Drosophilidae</taxon>
        <taxon>Drosophila</taxon>
        <taxon>Sophophora</taxon>
    </lineage>
</organism>
<dbReference type="InterPro" id="IPR002223">
    <property type="entry name" value="Kunitz_BPTI"/>
</dbReference>
<dbReference type="GO" id="GO:0004867">
    <property type="term" value="F:serine-type endopeptidase inhibitor activity"/>
    <property type="evidence" value="ECO:0007669"/>
    <property type="project" value="UniProtKB-KW"/>
</dbReference>
<keyword evidence="3" id="KW-1015">Disulfide bond</keyword>
<dbReference type="InterPro" id="IPR036880">
    <property type="entry name" value="Kunitz_BPTI_sf"/>
</dbReference>
<evidence type="ECO:0000313" key="7">
    <source>
        <dbReference type="RefSeq" id="XP_002132778.2"/>
    </source>
</evidence>
<dbReference type="KEGG" id="dpo:6903054"/>
<accession>A0A6I8UXQ1</accession>
<dbReference type="Pfam" id="PF00014">
    <property type="entry name" value="Kunitz_BPTI"/>
    <property type="match status" value="1"/>
</dbReference>
<keyword evidence="2 7" id="KW-0722">Serine protease inhibitor</keyword>
<dbReference type="InterPro" id="IPR050098">
    <property type="entry name" value="TFPI/VKTCI-like"/>
</dbReference>
<dbReference type="PROSITE" id="PS00280">
    <property type="entry name" value="BPTI_KUNITZ_1"/>
    <property type="match status" value="1"/>
</dbReference>
<keyword evidence="4" id="KW-0732">Signal</keyword>
<dbReference type="SMART" id="SM00131">
    <property type="entry name" value="KU"/>
    <property type="match status" value="1"/>
</dbReference>
<evidence type="ECO:0000256" key="3">
    <source>
        <dbReference type="ARBA" id="ARBA00023157"/>
    </source>
</evidence>
<protein>
    <submittedName>
        <fullName evidence="7">Kunitz-type serine protease inhibitor-like</fullName>
    </submittedName>
</protein>
<keyword evidence="1 7" id="KW-0646">Protease inhibitor</keyword>
<evidence type="ECO:0000256" key="1">
    <source>
        <dbReference type="ARBA" id="ARBA00022690"/>
    </source>
</evidence>
<dbReference type="CDD" id="cd00109">
    <property type="entry name" value="Kunitz-type"/>
    <property type="match status" value="1"/>
</dbReference>
<dbReference type="PRINTS" id="PR00759">
    <property type="entry name" value="BASICPTASE"/>
</dbReference>